<evidence type="ECO:0000313" key="3">
    <source>
        <dbReference type="Proteomes" id="UP000366945"/>
    </source>
</evidence>
<dbReference type="GeneID" id="300406680"/>
<dbReference type="InterPro" id="IPR050228">
    <property type="entry name" value="Carboxylesterase_BioH"/>
</dbReference>
<evidence type="ECO:0000259" key="1">
    <source>
        <dbReference type="Pfam" id="PF00561"/>
    </source>
</evidence>
<feature type="domain" description="AB hydrolase-1" evidence="1">
    <location>
        <begin position="81"/>
        <end position="311"/>
    </location>
</feature>
<dbReference type="PANTHER" id="PTHR43194:SF5">
    <property type="entry name" value="PIMELOYL-[ACYL-CARRIER PROTEIN] METHYL ESTER ESTERASE"/>
    <property type="match status" value="1"/>
</dbReference>
<dbReference type="Pfam" id="PF00561">
    <property type="entry name" value="Abhydrolase_1"/>
    <property type="match status" value="1"/>
</dbReference>
<dbReference type="EMBL" id="CABPSK010000005">
    <property type="protein sequence ID" value="VVE51163.1"/>
    <property type="molecule type" value="Genomic_DNA"/>
</dbReference>
<dbReference type="Proteomes" id="UP000366945">
    <property type="component" value="Unassembled WGS sequence"/>
</dbReference>
<dbReference type="PRINTS" id="PR00111">
    <property type="entry name" value="ABHYDROLASE"/>
</dbReference>
<gene>
    <name evidence="2" type="primary">hsaD_2</name>
    <name evidence="2" type="ORF">PPN31114_04701</name>
</gene>
<dbReference type="Gene3D" id="3.40.50.1820">
    <property type="entry name" value="alpha/beta hydrolase"/>
    <property type="match status" value="1"/>
</dbReference>
<reference evidence="2 3" key="1">
    <citation type="submission" date="2019-08" db="EMBL/GenBank/DDBJ databases">
        <authorList>
            <person name="Peeters C."/>
        </authorList>
    </citation>
    <scope>NUCLEOTIDE SEQUENCE [LARGE SCALE GENOMIC DNA]</scope>
    <source>
        <strain evidence="2 3">LMG 31114</strain>
    </source>
</reference>
<keyword evidence="3" id="KW-1185">Reference proteome</keyword>
<proteinExistence type="predicted"/>
<dbReference type="SUPFAM" id="SSF53474">
    <property type="entry name" value="alpha/beta-Hydrolases"/>
    <property type="match status" value="1"/>
</dbReference>
<dbReference type="InterPro" id="IPR029058">
    <property type="entry name" value="AB_hydrolase_fold"/>
</dbReference>
<keyword evidence="2" id="KW-0378">Hydrolase</keyword>
<protein>
    <submittedName>
        <fullName evidence="2">4,5:9,10-diseco-3-hydroxy-5,9, 17-trioxoandrosta-1(10),2-diene-4-oate hydrolase</fullName>
        <ecNumber evidence="2">3.7.1.17</ecNumber>
    </submittedName>
</protein>
<dbReference type="EC" id="3.7.1.17" evidence="2"/>
<dbReference type="GO" id="GO:0102296">
    <property type="term" value="F:4,5-9,10-diseco-3-hydroxy-5,9,17-trioxoandrosta-1(10),2-diene-4-oate hydrolase activity"/>
    <property type="evidence" value="ECO:0007669"/>
    <property type="project" value="UniProtKB-EC"/>
</dbReference>
<dbReference type="InterPro" id="IPR000073">
    <property type="entry name" value="AB_hydrolase_1"/>
</dbReference>
<organism evidence="2 3">
    <name type="scientific">Pandoraea pneumonica</name>
    <dbReference type="NCBI Taxonomy" id="2508299"/>
    <lineage>
        <taxon>Bacteria</taxon>
        <taxon>Pseudomonadati</taxon>
        <taxon>Pseudomonadota</taxon>
        <taxon>Betaproteobacteria</taxon>
        <taxon>Burkholderiales</taxon>
        <taxon>Burkholderiaceae</taxon>
        <taxon>Pandoraea</taxon>
    </lineage>
</organism>
<name>A0A5E4YTD8_9BURK</name>
<accession>A0A5E4YTD8</accession>
<dbReference type="AlphaFoldDB" id="A0A5E4YTD8"/>
<dbReference type="PRINTS" id="PR00412">
    <property type="entry name" value="EPOXHYDRLASE"/>
</dbReference>
<dbReference type="InterPro" id="IPR000639">
    <property type="entry name" value="Epox_hydrolase-like"/>
</dbReference>
<evidence type="ECO:0000313" key="2">
    <source>
        <dbReference type="EMBL" id="VVE51163.1"/>
    </source>
</evidence>
<dbReference type="RefSeq" id="WP_246182714.1">
    <property type="nucleotide sequence ID" value="NZ_CABPSK010000005.1"/>
</dbReference>
<sequence length="331" mass="34537">MRAKRERSTGKNFSESLHKTLPEAMSAEALKSSLPDATDAIDGVVGPLCERLNAFAYRTIATRAGTVGYRATATAGDDRLPVVMLHGIGSGAASWLAQFEAAGLDVALYAWDAPGYGETSNVSDAEPRPDAYADALEAWLDALGLDRVALVGHSLGAIMATKFASRAPQRVRGLFLCSPANGYGKADPAVRVSKRDSRLAMLDKLGPVGMARERSDNLVAPNAADLPRAWVKWNMSRVLPVGYAQATHLLSNGDVASELAQYVAANAGPVAVAVGAQDAITTPAACQTIADVAGVPLQIIDGAGHASYIETPDVLNAALAAWLERVAAGEC</sequence>
<dbReference type="PANTHER" id="PTHR43194">
    <property type="entry name" value="HYDROLASE ALPHA/BETA FOLD FAMILY"/>
    <property type="match status" value="1"/>
</dbReference>